<organism evidence="1 2">
    <name type="scientific">Photobacterium gaetbulicola</name>
    <dbReference type="NCBI Taxonomy" id="1295392"/>
    <lineage>
        <taxon>Bacteria</taxon>
        <taxon>Pseudomonadati</taxon>
        <taxon>Pseudomonadota</taxon>
        <taxon>Gammaproteobacteria</taxon>
        <taxon>Vibrionales</taxon>
        <taxon>Vibrionaceae</taxon>
        <taxon>Photobacterium</taxon>
    </lineage>
</organism>
<proteinExistence type="predicted"/>
<dbReference type="RefSeq" id="WP_039463959.1">
    <property type="nucleotide sequence ID" value="NZ_JWLZ01000170.1"/>
</dbReference>
<dbReference type="AlphaFoldDB" id="A0A0B9G2B8"/>
<gene>
    <name evidence="1" type="ORF">RJ45_15370</name>
</gene>
<sequence>MIRSDRLLYELEPDGFGSRHCESWEQWQPKAHQVLPNFPDDVLKQWLYRHWKGVLCNWGWLDFQSMRFALESWTSEQIQSQIRTPHQEVVDKLSRRMTNPIFQRSWLVQQMQEMGTWPQAPIVLSYERDIAMANGKSLKAPFNLLEGHHRLAYLNKIIEQGAYHQDKHDIWVIRIPTH</sequence>
<name>A0A0B9G2B8_9GAMM</name>
<evidence type="ECO:0000313" key="2">
    <source>
        <dbReference type="Proteomes" id="UP000031278"/>
    </source>
</evidence>
<dbReference type="Proteomes" id="UP000031278">
    <property type="component" value="Unassembled WGS sequence"/>
</dbReference>
<evidence type="ECO:0000313" key="1">
    <source>
        <dbReference type="EMBL" id="KHT62804.1"/>
    </source>
</evidence>
<protein>
    <submittedName>
        <fullName evidence="1">Uncharacterized protein</fullName>
    </submittedName>
</protein>
<comment type="caution">
    <text evidence="1">The sequence shown here is derived from an EMBL/GenBank/DDBJ whole genome shotgun (WGS) entry which is preliminary data.</text>
</comment>
<accession>A0A0B9G2B8</accession>
<dbReference type="EMBL" id="JWLZ01000170">
    <property type="protein sequence ID" value="KHT62804.1"/>
    <property type="molecule type" value="Genomic_DNA"/>
</dbReference>
<reference evidence="1 2" key="1">
    <citation type="submission" date="2014-12" db="EMBL/GenBank/DDBJ databases">
        <title>Genome sequencing of Photobacterium gaetbulicola AD005a.</title>
        <authorList>
            <person name="Adrian T.G.S."/>
            <person name="Chan K.G."/>
        </authorList>
    </citation>
    <scope>NUCLEOTIDE SEQUENCE [LARGE SCALE GENOMIC DNA]</scope>
    <source>
        <strain evidence="1 2">AD005a</strain>
    </source>
</reference>